<dbReference type="InParanoid" id="A0A6J3C2C7"/>
<dbReference type="PRINTS" id="PR00722">
    <property type="entry name" value="CHYMOTRYPSIN"/>
</dbReference>
<dbReference type="CDD" id="cd00190">
    <property type="entry name" value="Tryp_SPc"/>
    <property type="match status" value="1"/>
</dbReference>
<dbReference type="InterPro" id="IPR051333">
    <property type="entry name" value="CLIP_Serine_Protease"/>
</dbReference>
<dbReference type="AlphaFoldDB" id="A0A6J3C2C7"/>
<evidence type="ECO:0000259" key="2">
    <source>
        <dbReference type="PROSITE" id="PS50240"/>
    </source>
</evidence>
<reference evidence="4" key="1">
    <citation type="submission" date="2025-08" db="UniProtKB">
        <authorList>
            <consortium name="RefSeq"/>
        </authorList>
    </citation>
    <scope>IDENTIFICATION</scope>
    <source>
        <tissue evidence="4">Whole larvae</tissue>
    </source>
</reference>
<dbReference type="KEGG" id="gmw:113511502"/>
<dbReference type="GO" id="GO:0006508">
    <property type="term" value="P:proteolysis"/>
    <property type="evidence" value="ECO:0007669"/>
    <property type="project" value="InterPro"/>
</dbReference>
<protein>
    <submittedName>
        <fullName evidence="4">Brachyurin-like</fullName>
    </submittedName>
</protein>
<keyword evidence="1" id="KW-0732">Signal</keyword>
<proteinExistence type="predicted"/>
<name>A0A6J3C2C7_GALME</name>
<dbReference type="GeneID" id="113511502"/>
<dbReference type="RefSeq" id="XP_031767798.2">
    <property type="nucleotide sequence ID" value="XM_031911938.2"/>
</dbReference>
<dbReference type="PANTHER" id="PTHR24260">
    <property type="match status" value="1"/>
</dbReference>
<accession>A0A6J3C2C7</accession>
<dbReference type="InterPro" id="IPR043504">
    <property type="entry name" value="Peptidase_S1_PA_chymotrypsin"/>
</dbReference>
<dbReference type="FunCoup" id="A0A6J3C2C7">
    <property type="interactions" value="58"/>
</dbReference>
<dbReference type="Pfam" id="PF00089">
    <property type="entry name" value="Trypsin"/>
    <property type="match status" value="1"/>
</dbReference>
<dbReference type="InterPro" id="IPR018114">
    <property type="entry name" value="TRYPSIN_HIS"/>
</dbReference>
<dbReference type="SMART" id="SM00020">
    <property type="entry name" value="Tryp_SPc"/>
    <property type="match status" value="1"/>
</dbReference>
<dbReference type="InterPro" id="IPR001314">
    <property type="entry name" value="Peptidase_S1A"/>
</dbReference>
<keyword evidence="3" id="KW-1185">Reference proteome</keyword>
<feature type="domain" description="Peptidase S1" evidence="2">
    <location>
        <begin position="49"/>
        <end position="279"/>
    </location>
</feature>
<gene>
    <name evidence="4" type="primary">LOC113511502</name>
</gene>
<feature type="signal peptide" evidence="1">
    <location>
        <begin position="1"/>
        <end position="15"/>
    </location>
</feature>
<evidence type="ECO:0000313" key="3">
    <source>
        <dbReference type="Proteomes" id="UP001652740"/>
    </source>
</evidence>
<dbReference type="InterPro" id="IPR009003">
    <property type="entry name" value="Peptidase_S1_PA"/>
</dbReference>
<dbReference type="InterPro" id="IPR001254">
    <property type="entry name" value="Trypsin_dom"/>
</dbReference>
<dbReference type="Gene3D" id="2.40.10.10">
    <property type="entry name" value="Trypsin-like serine proteases"/>
    <property type="match status" value="1"/>
</dbReference>
<organism evidence="3 4">
    <name type="scientific">Galleria mellonella</name>
    <name type="common">Greater wax moth</name>
    <dbReference type="NCBI Taxonomy" id="7137"/>
    <lineage>
        <taxon>Eukaryota</taxon>
        <taxon>Metazoa</taxon>
        <taxon>Ecdysozoa</taxon>
        <taxon>Arthropoda</taxon>
        <taxon>Hexapoda</taxon>
        <taxon>Insecta</taxon>
        <taxon>Pterygota</taxon>
        <taxon>Neoptera</taxon>
        <taxon>Endopterygota</taxon>
        <taxon>Lepidoptera</taxon>
        <taxon>Glossata</taxon>
        <taxon>Ditrysia</taxon>
        <taxon>Pyraloidea</taxon>
        <taxon>Pyralidae</taxon>
        <taxon>Galleriinae</taxon>
        <taxon>Galleria</taxon>
    </lineage>
</organism>
<dbReference type="PROSITE" id="PS00134">
    <property type="entry name" value="TRYPSIN_HIS"/>
    <property type="match status" value="1"/>
</dbReference>
<evidence type="ECO:0000256" key="1">
    <source>
        <dbReference type="SAM" id="SignalP"/>
    </source>
</evidence>
<dbReference type="SUPFAM" id="SSF50494">
    <property type="entry name" value="Trypsin-like serine proteases"/>
    <property type="match status" value="1"/>
</dbReference>
<dbReference type="PANTHER" id="PTHR24260:SF134">
    <property type="entry name" value="AT07769P-RELATED"/>
    <property type="match status" value="1"/>
</dbReference>
<dbReference type="PROSITE" id="PS50240">
    <property type="entry name" value="TRYPSIN_DOM"/>
    <property type="match status" value="1"/>
</dbReference>
<dbReference type="GO" id="GO:0004252">
    <property type="term" value="F:serine-type endopeptidase activity"/>
    <property type="evidence" value="ECO:0007669"/>
    <property type="project" value="InterPro"/>
</dbReference>
<evidence type="ECO:0000313" key="4">
    <source>
        <dbReference type="RefSeq" id="XP_031767798.2"/>
    </source>
</evidence>
<sequence>MKLLLLAALVGSVLAEGPIRRYYHESVGIPLAAAIKRREEAGDFDGSKIAGGSAAALGDHPHFGGLLISLSWGGTSVCGSTLLSNTRAITAAHCWTDGQQTAREVTIVLGSLLLFSGGTRITSSSVVVHENRNNDIAIINLSWVTYTNFIQPASLPTGLADENFVGQLAWAVGFGLTSEGGGISGNQFLSHVQLPVISNGACAAVYGPAVVPSTVLCVSGEDGRNVCPGDSGGPLWLWSGNQRVLIGVSSFGAAAGCERGLPSGFTRITSFVSWIQDRL</sequence>
<dbReference type="Proteomes" id="UP001652740">
    <property type="component" value="Unplaced"/>
</dbReference>
<feature type="chain" id="PRO_5045824214" evidence="1">
    <location>
        <begin position="16"/>
        <end position="279"/>
    </location>
</feature>